<feature type="compositionally biased region" description="Low complexity" evidence="1">
    <location>
        <begin position="220"/>
        <end position="230"/>
    </location>
</feature>
<keyword evidence="2" id="KW-0472">Membrane</keyword>
<sequence>MALFYRLKKLSVLLKAVIGLVLVAGLGFAYLLAQSPTRTRSLAGGINSPAASCNDNLEGAFACNRPGGISAVFQCKNGDWNKVEECGDGQRCSIGEYGGNGWSCVDNNPPPQDPPSSSGGNPPPGNVPQACQSGTSLCSGGSCNYPVPCDDVKFQECYQRLHDEGCGSFDLPRNDDCSALAFTIAKDAGVPFCKYGKRAQQANCQTALAVYQASCTGTSSDTSTTTSTVSQDASNATNGIGGEGIPGGSASLGGISCNACSAQCDAVFTLFPELSILPGSRSICLNRCTGQCL</sequence>
<gene>
    <name evidence="3" type="ORF">UX85_C0003G0162</name>
</gene>
<evidence type="ECO:0000313" key="3">
    <source>
        <dbReference type="EMBL" id="KKU61503.1"/>
    </source>
</evidence>
<feature type="region of interest" description="Disordered" evidence="1">
    <location>
        <begin position="220"/>
        <end position="240"/>
    </location>
</feature>
<accession>A0A0G1U5A2</accession>
<keyword evidence="2" id="KW-0812">Transmembrane</keyword>
<dbReference type="EMBL" id="LCNT01000003">
    <property type="protein sequence ID" value="KKU61503.1"/>
    <property type="molecule type" value="Genomic_DNA"/>
</dbReference>
<keyword evidence="2" id="KW-1133">Transmembrane helix</keyword>
<dbReference type="Proteomes" id="UP000033860">
    <property type="component" value="Unassembled WGS sequence"/>
</dbReference>
<name>A0A0G1U5A2_9BACT</name>
<evidence type="ECO:0000256" key="2">
    <source>
        <dbReference type="SAM" id="Phobius"/>
    </source>
</evidence>
<feature type="region of interest" description="Disordered" evidence="1">
    <location>
        <begin position="104"/>
        <end position="126"/>
    </location>
</feature>
<evidence type="ECO:0000256" key="1">
    <source>
        <dbReference type="SAM" id="MobiDB-lite"/>
    </source>
</evidence>
<organism evidence="3 4">
    <name type="scientific">Candidatus Beckwithbacteria bacterium GW2011_GWB1_47_15</name>
    <dbReference type="NCBI Taxonomy" id="1618371"/>
    <lineage>
        <taxon>Bacteria</taxon>
        <taxon>Candidatus Beckwithiibacteriota</taxon>
    </lineage>
</organism>
<reference evidence="3 4" key="1">
    <citation type="journal article" date="2015" name="Nature">
        <title>rRNA introns, odd ribosomes, and small enigmatic genomes across a large radiation of phyla.</title>
        <authorList>
            <person name="Brown C.T."/>
            <person name="Hug L.A."/>
            <person name="Thomas B.C."/>
            <person name="Sharon I."/>
            <person name="Castelle C.J."/>
            <person name="Singh A."/>
            <person name="Wilkins M.J."/>
            <person name="Williams K.H."/>
            <person name="Banfield J.F."/>
        </authorList>
    </citation>
    <scope>NUCLEOTIDE SEQUENCE [LARGE SCALE GENOMIC DNA]</scope>
</reference>
<comment type="caution">
    <text evidence="3">The sequence shown here is derived from an EMBL/GenBank/DDBJ whole genome shotgun (WGS) entry which is preliminary data.</text>
</comment>
<proteinExistence type="predicted"/>
<protein>
    <submittedName>
        <fullName evidence="3">Uncharacterized protein</fullName>
    </submittedName>
</protein>
<dbReference type="AlphaFoldDB" id="A0A0G1U5A2"/>
<evidence type="ECO:0000313" key="4">
    <source>
        <dbReference type="Proteomes" id="UP000033860"/>
    </source>
</evidence>
<feature type="transmembrane region" description="Helical" evidence="2">
    <location>
        <begin position="12"/>
        <end position="33"/>
    </location>
</feature>